<dbReference type="EMBL" id="JACGCM010000560">
    <property type="protein sequence ID" value="KAF6170792.1"/>
    <property type="molecule type" value="Genomic_DNA"/>
</dbReference>
<gene>
    <name evidence="1" type="ORF">GIB67_015744</name>
</gene>
<organism evidence="1 2">
    <name type="scientific">Kingdonia uniflora</name>
    <dbReference type="NCBI Taxonomy" id="39325"/>
    <lineage>
        <taxon>Eukaryota</taxon>
        <taxon>Viridiplantae</taxon>
        <taxon>Streptophyta</taxon>
        <taxon>Embryophyta</taxon>
        <taxon>Tracheophyta</taxon>
        <taxon>Spermatophyta</taxon>
        <taxon>Magnoliopsida</taxon>
        <taxon>Ranunculales</taxon>
        <taxon>Circaeasteraceae</taxon>
        <taxon>Kingdonia</taxon>
    </lineage>
</organism>
<sequence>MEKVNYQTIPPRILFPQNLKSSLKSAKELSVLMPYVPMQNGSHIPSPKLVCPRKLLSI</sequence>
<dbReference type="Proteomes" id="UP000541444">
    <property type="component" value="Unassembled WGS sequence"/>
</dbReference>
<keyword evidence="2" id="KW-1185">Reference proteome</keyword>
<evidence type="ECO:0000313" key="2">
    <source>
        <dbReference type="Proteomes" id="UP000541444"/>
    </source>
</evidence>
<evidence type="ECO:0000313" key="1">
    <source>
        <dbReference type="EMBL" id="KAF6170792.1"/>
    </source>
</evidence>
<dbReference type="AlphaFoldDB" id="A0A7J7NUY4"/>
<name>A0A7J7NUY4_9MAGN</name>
<comment type="caution">
    <text evidence="1">The sequence shown here is derived from an EMBL/GenBank/DDBJ whole genome shotgun (WGS) entry which is preliminary data.</text>
</comment>
<reference evidence="1 2" key="1">
    <citation type="journal article" date="2020" name="IScience">
        <title>Genome Sequencing of the Endangered Kingdonia uniflora (Circaeasteraceae, Ranunculales) Reveals Potential Mechanisms of Evolutionary Specialization.</title>
        <authorList>
            <person name="Sun Y."/>
            <person name="Deng T."/>
            <person name="Zhang A."/>
            <person name="Moore M.J."/>
            <person name="Landis J.B."/>
            <person name="Lin N."/>
            <person name="Zhang H."/>
            <person name="Zhang X."/>
            <person name="Huang J."/>
            <person name="Zhang X."/>
            <person name="Sun H."/>
            <person name="Wang H."/>
        </authorList>
    </citation>
    <scope>NUCLEOTIDE SEQUENCE [LARGE SCALE GENOMIC DNA]</scope>
    <source>
        <strain evidence="1">TB1705</strain>
        <tissue evidence="1">Leaf</tissue>
    </source>
</reference>
<accession>A0A7J7NUY4</accession>
<protein>
    <submittedName>
        <fullName evidence="1">Uncharacterized protein</fullName>
    </submittedName>
</protein>
<proteinExistence type="predicted"/>